<dbReference type="AlphaFoldDB" id="W2JM80"/>
<feature type="transmembrane region" description="Helical" evidence="1">
    <location>
        <begin position="79"/>
        <end position="99"/>
    </location>
</feature>
<proteinExistence type="predicted"/>
<feature type="non-terminal residue" evidence="3">
    <location>
        <position position="1"/>
    </location>
</feature>
<evidence type="ECO:0000313" key="4">
    <source>
        <dbReference type="Proteomes" id="UP000053864"/>
    </source>
</evidence>
<organism evidence="3 4">
    <name type="scientific">Phytophthora nicotianae</name>
    <name type="common">Potato buckeye rot agent</name>
    <name type="synonym">Phytophthora parasitica</name>
    <dbReference type="NCBI Taxonomy" id="4792"/>
    <lineage>
        <taxon>Eukaryota</taxon>
        <taxon>Sar</taxon>
        <taxon>Stramenopiles</taxon>
        <taxon>Oomycota</taxon>
        <taxon>Peronosporomycetes</taxon>
        <taxon>Peronosporales</taxon>
        <taxon>Peronosporaceae</taxon>
        <taxon>Phytophthora</taxon>
    </lineage>
</organism>
<keyword evidence="1" id="KW-1133">Transmembrane helix</keyword>
<keyword evidence="2" id="KW-0732">Signal</keyword>
<sequence length="100" mass="10003">VPARVDNQATTMQIRRILLAAVLAAITLDSVASSSHTDSSTALEVSGDALDVVLGARNATEVIIAISSASGSRSGSNSASSVFATTIVTTVTALAAVFLV</sequence>
<gene>
    <name evidence="3" type="ORF">L916_02736</name>
</gene>
<protein>
    <recommendedName>
        <fullName evidence="5">RxLR effector protein</fullName>
    </recommendedName>
</protein>
<keyword evidence="1" id="KW-0472">Membrane</keyword>
<evidence type="ECO:0008006" key="5">
    <source>
        <dbReference type="Google" id="ProtNLM"/>
    </source>
</evidence>
<dbReference type="EMBL" id="KI671198">
    <property type="protein sequence ID" value="ETL47524.1"/>
    <property type="molecule type" value="Genomic_DNA"/>
</dbReference>
<evidence type="ECO:0000256" key="1">
    <source>
        <dbReference type="SAM" id="Phobius"/>
    </source>
</evidence>
<reference evidence="3 4" key="1">
    <citation type="submission" date="2013-11" db="EMBL/GenBank/DDBJ databases">
        <title>The Genome Sequence of Phytophthora parasitica CJ05E6.</title>
        <authorList>
            <consortium name="The Broad Institute Genomics Platform"/>
            <person name="Russ C."/>
            <person name="Tyler B."/>
            <person name="Panabieres F."/>
            <person name="Shan W."/>
            <person name="Tripathy S."/>
            <person name="Grunwald N."/>
            <person name="Machado M."/>
            <person name="Johnson C.S."/>
            <person name="Arredondo F."/>
            <person name="Hong C."/>
            <person name="Coffey M."/>
            <person name="Young S.K."/>
            <person name="Zeng Q."/>
            <person name="Gargeya S."/>
            <person name="Fitzgerald M."/>
            <person name="Abouelleil A."/>
            <person name="Alvarado L."/>
            <person name="Chapman S.B."/>
            <person name="Gainer-Dewar J."/>
            <person name="Goldberg J."/>
            <person name="Griggs A."/>
            <person name="Gujja S."/>
            <person name="Hansen M."/>
            <person name="Howarth C."/>
            <person name="Imamovic A."/>
            <person name="Ireland A."/>
            <person name="Larimer J."/>
            <person name="McCowan C."/>
            <person name="Murphy C."/>
            <person name="Pearson M."/>
            <person name="Poon T.W."/>
            <person name="Priest M."/>
            <person name="Roberts A."/>
            <person name="Saif S."/>
            <person name="Shea T."/>
            <person name="Sykes S."/>
            <person name="Wortman J."/>
            <person name="Nusbaum C."/>
            <person name="Birren B."/>
        </authorList>
    </citation>
    <scope>NUCLEOTIDE SEQUENCE [LARGE SCALE GENOMIC DNA]</scope>
    <source>
        <strain evidence="3 4">CJ05E6</strain>
    </source>
</reference>
<keyword evidence="1" id="KW-0812">Transmembrane</keyword>
<accession>W2JM80</accession>
<feature type="signal peptide" evidence="2">
    <location>
        <begin position="1"/>
        <end position="33"/>
    </location>
</feature>
<name>W2JM80_PHYNI</name>
<evidence type="ECO:0000313" key="3">
    <source>
        <dbReference type="EMBL" id="ETL47524.1"/>
    </source>
</evidence>
<dbReference type="Proteomes" id="UP000053864">
    <property type="component" value="Unassembled WGS sequence"/>
</dbReference>
<evidence type="ECO:0000256" key="2">
    <source>
        <dbReference type="SAM" id="SignalP"/>
    </source>
</evidence>
<feature type="chain" id="PRO_5004818049" description="RxLR effector protein" evidence="2">
    <location>
        <begin position="34"/>
        <end position="100"/>
    </location>
</feature>